<evidence type="ECO:0000313" key="1">
    <source>
        <dbReference type="EMBL" id="MDR6290619.1"/>
    </source>
</evidence>
<protein>
    <recommendedName>
        <fullName evidence="3">Transmembrane protein</fullName>
    </recommendedName>
</protein>
<name>A0ABU1JPS4_9PROT</name>
<evidence type="ECO:0008006" key="3">
    <source>
        <dbReference type="Google" id="ProtNLM"/>
    </source>
</evidence>
<dbReference type="RefSeq" id="WP_309795163.1">
    <property type="nucleotide sequence ID" value="NZ_JAVDPW010000005.1"/>
</dbReference>
<keyword evidence="2" id="KW-1185">Reference proteome</keyword>
<comment type="caution">
    <text evidence="1">The sequence shown here is derived from an EMBL/GenBank/DDBJ whole genome shotgun (WGS) entry which is preliminary data.</text>
</comment>
<accession>A0ABU1JPS4</accession>
<dbReference type="EMBL" id="JAVDPW010000005">
    <property type="protein sequence ID" value="MDR6290619.1"/>
    <property type="molecule type" value="Genomic_DNA"/>
</dbReference>
<organism evidence="1 2">
    <name type="scientific">Inquilinus ginsengisoli</name>
    <dbReference type="NCBI Taxonomy" id="363840"/>
    <lineage>
        <taxon>Bacteria</taxon>
        <taxon>Pseudomonadati</taxon>
        <taxon>Pseudomonadota</taxon>
        <taxon>Alphaproteobacteria</taxon>
        <taxon>Rhodospirillales</taxon>
        <taxon>Rhodospirillaceae</taxon>
        <taxon>Inquilinus</taxon>
    </lineage>
</organism>
<sequence length="161" mass="17508">MKNKGKIGSAAVIGAIGLVAALSIFLSSRLSDADRAMTGKLLQSMDKVATFEGVNSEPWDVVCYLDPYDMPARRMQVYLPEGGRDLSFTPSGSAMGEEEGGLVFVNRATKVARVFVIEHTGIHRIEGPRCLERPQAYFAVDRIDALNASYTQLKLVAGQKI</sequence>
<evidence type="ECO:0000313" key="2">
    <source>
        <dbReference type="Proteomes" id="UP001262410"/>
    </source>
</evidence>
<reference evidence="1 2" key="1">
    <citation type="submission" date="2023-07" db="EMBL/GenBank/DDBJ databases">
        <title>Sorghum-associated microbial communities from plants grown in Nebraska, USA.</title>
        <authorList>
            <person name="Schachtman D."/>
        </authorList>
    </citation>
    <scope>NUCLEOTIDE SEQUENCE [LARGE SCALE GENOMIC DNA]</scope>
    <source>
        <strain evidence="1 2">584</strain>
    </source>
</reference>
<dbReference type="Proteomes" id="UP001262410">
    <property type="component" value="Unassembled WGS sequence"/>
</dbReference>
<proteinExistence type="predicted"/>
<gene>
    <name evidence="1" type="ORF">E9232_003145</name>
</gene>